<feature type="region of interest" description="Disordered" evidence="1">
    <location>
        <begin position="212"/>
        <end position="244"/>
    </location>
</feature>
<evidence type="ECO:0000313" key="3">
    <source>
        <dbReference type="Proteomes" id="UP000324222"/>
    </source>
</evidence>
<accession>A0A5B7CXK7</accession>
<organism evidence="2 3">
    <name type="scientific">Portunus trituberculatus</name>
    <name type="common">Swimming crab</name>
    <name type="synonym">Neptunus trituberculatus</name>
    <dbReference type="NCBI Taxonomy" id="210409"/>
    <lineage>
        <taxon>Eukaryota</taxon>
        <taxon>Metazoa</taxon>
        <taxon>Ecdysozoa</taxon>
        <taxon>Arthropoda</taxon>
        <taxon>Crustacea</taxon>
        <taxon>Multicrustacea</taxon>
        <taxon>Malacostraca</taxon>
        <taxon>Eumalacostraca</taxon>
        <taxon>Eucarida</taxon>
        <taxon>Decapoda</taxon>
        <taxon>Pleocyemata</taxon>
        <taxon>Brachyura</taxon>
        <taxon>Eubrachyura</taxon>
        <taxon>Portunoidea</taxon>
        <taxon>Portunidae</taxon>
        <taxon>Portuninae</taxon>
        <taxon>Portunus</taxon>
    </lineage>
</organism>
<evidence type="ECO:0000256" key="1">
    <source>
        <dbReference type="SAM" id="MobiDB-lite"/>
    </source>
</evidence>
<dbReference type="EMBL" id="VSRR010000332">
    <property type="protein sequence ID" value="MPC14160.1"/>
    <property type="molecule type" value="Genomic_DNA"/>
</dbReference>
<name>A0A5B7CXK7_PORTR</name>
<comment type="caution">
    <text evidence="2">The sequence shown here is derived from an EMBL/GenBank/DDBJ whole genome shotgun (WGS) entry which is preliminary data.</text>
</comment>
<dbReference type="AlphaFoldDB" id="A0A5B7CXK7"/>
<sequence length="262" mass="28575">MWAARGSLLRGTGKSHLMLARLTSATGTRAGTVLCLAPNHQHHFPARHTQASLTTLRRTHSPTKCFQVLVPDPVIVTEVKDFIESKFRRRTLVTATEGCHNRTVKSGTREGSGVRCRMWVELTGYVSSPHLLTVKLVVLAVLPWYPSTGLLHLRHRRDSPSHNSDAVGWPGRVHTCPMCMNVSGAVICGGVATYLPHIASRHPQSNIFMSESANESERGLRIAPGNPTRQIKPHGPGISLLPSHPYMQDTAPGGERLGNGVC</sequence>
<keyword evidence="3" id="KW-1185">Reference proteome</keyword>
<dbReference type="Proteomes" id="UP000324222">
    <property type="component" value="Unassembled WGS sequence"/>
</dbReference>
<gene>
    <name evidence="2" type="ORF">E2C01_006917</name>
</gene>
<proteinExistence type="predicted"/>
<protein>
    <submittedName>
        <fullName evidence="2">Uncharacterized protein</fullName>
    </submittedName>
</protein>
<evidence type="ECO:0000313" key="2">
    <source>
        <dbReference type="EMBL" id="MPC14160.1"/>
    </source>
</evidence>
<reference evidence="2 3" key="1">
    <citation type="submission" date="2019-05" db="EMBL/GenBank/DDBJ databases">
        <title>Another draft genome of Portunus trituberculatus and its Hox gene families provides insights of decapod evolution.</title>
        <authorList>
            <person name="Jeong J.-H."/>
            <person name="Song I."/>
            <person name="Kim S."/>
            <person name="Choi T."/>
            <person name="Kim D."/>
            <person name="Ryu S."/>
            <person name="Kim W."/>
        </authorList>
    </citation>
    <scope>NUCLEOTIDE SEQUENCE [LARGE SCALE GENOMIC DNA]</scope>
    <source>
        <tissue evidence="2">Muscle</tissue>
    </source>
</reference>